<sequence>SKVALRMSLHASGIKIQHSHIHCYQYYMPPAFAGNIALLPMLHASGICYQYCVATMGFRVALRMSLHASGIKIQYSHIHCYQYYMPPTFAGDIALLPIFYASGNVTNISSLRDLALLPANAGGM</sequence>
<dbReference type="AlphaFoldDB" id="A0A9X1Q906"/>
<dbReference type="RefSeq" id="WP_235176818.1">
    <property type="nucleotide sequence ID" value="NZ_JAKFFV010000002.1"/>
</dbReference>
<feature type="non-terminal residue" evidence="1">
    <location>
        <position position="1"/>
    </location>
</feature>
<name>A0A9X1Q906_9BACT</name>
<protein>
    <submittedName>
        <fullName evidence="1">Uncharacterized protein</fullName>
    </submittedName>
</protein>
<proteinExistence type="predicted"/>
<gene>
    <name evidence="1" type="ORF">L0661_03580</name>
</gene>
<dbReference type="Proteomes" id="UP001139411">
    <property type="component" value="Unassembled WGS sequence"/>
</dbReference>
<accession>A0A9X1Q906</accession>
<organism evidence="1 2">
    <name type="scientific">Dyadobacter chenhuakuii</name>
    <dbReference type="NCBI Taxonomy" id="2909339"/>
    <lineage>
        <taxon>Bacteria</taxon>
        <taxon>Pseudomonadati</taxon>
        <taxon>Bacteroidota</taxon>
        <taxon>Cytophagia</taxon>
        <taxon>Cytophagales</taxon>
        <taxon>Spirosomataceae</taxon>
        <taxon>Dyadobacter</taxon>
    </lineage>
</organism>
<evidence type="ECO:0000313" key="2">
    <source>
        <dbReference type="Proteomes" id="UP001139411"/>
    </source>
</evidence>
<comment type="caution">
    <text evidence="1">The sequence shown here is derived from an EMBL/GenBank/DDBJ whole genome shotgun (WGS) entry which is preliminary data.</text>
</comment>
<evidence type="ECO:0000313" key="1">
    <source>
        <dbReference type="EMBL" id="MCF2497370.1"/>
    </source>
</evidence>
<dbReference type="EMBL" id="JAKFFV010000002">
    <property type="protein sequence ID" value="MCF2497370.1"/>
    <property type="molecule type" value="Genomic_DNA"/>
</dbReference>
<reference evidence="1" key="1">
    <citation type="submission" date="2022-01" db="EMBL/GenBank/DDBJ databases">
        <title>Novel species in genus Dyadobacter.</title>
        <authorList>
            <person name="Ma C."/>
        </authorList>
    </citation>
    <scope>NUCLEOTIDE SEQUENCE</scope>
    <source>
        <strain evidence="1">CY357</strain>
    </source>
</reference>